<feature type="region of interest" description="Disordered" evidence="2">
    <location>
        <begin position="1"/>
        <end position="37"/>
    </location>
</feature>
<dbReference type="SUPFAM" id="SSF47473">
    <property type="entry name" value="EF-hand"/>
    <property type="match status" value="1"/>
</dbReference>
<dbReference type="Gene3D" id="1.10.238.10">
    <property type="entry name" value="EF-hand"/>
    <property type="match status" value="1"/>
</dbReference>
<dbReference type="InterPro" id="IPR018247">
    <property type="entry name" value="EF_Hand_1_Ca_BS"/>
</dbReference>
<keyword evidence="6" id="KW-1185">Reference proteome</keyword>
<feature type="region of interest" description="Disordered" evidence="2">
    <location>
        <begin position="106"/>
        <end position="129"/>
    </location>
</feature>
<evidence type="ECO:0000259" key="4">
    <source>
        <dbReference type="PROSITE" id="PS50222"/>
    </source>
</evidence>
<dbReference type="InterPro" id="IPR011992">
    <property type="entry name" value="EF-hand-dom_pair"/>
</dbReference>
<keyword evidence="3" id="KW-1133">Transmembrane helix</keyword>
<feature type="transmembrane region" description="Helical" evidence="3">
    <location>
        <begin position="293"/>
        <end position="318"/>
    </location>
</feature>
<dbReference type="EMBL" id="BQFW01000010">
    <property type="protein sequence ID" value="GJJ75160.1"/>
    <property type="molecule type" value="Genomic_DNA"/>
</dbReference>
<dbReference type="GO" id="GO:0006874">
    <property type="term" value="P:intracellular calcium ion homeostasis"/>
    <property type="evidence" value="ECO:0007669"/>
    <property type="project" value="TreeGrafter"/>
</dbReference>
<name>A0A9P3LYS5_9FUNG</name>
<evidence type="ECO:0000256" key="2">
    <source>
        <dbReference type="SAM" id="MobiDB-lite"/>
    </source>
</evidence>
<dbReference type="Proteomes" id="UP000827284">
    <property type="component" value="Unassembled WGS sequence"/>
</dbReference>
<feature type="compositionally biased region" description="Basic and acidic residues" evidence="2">
    <location>
        <begin position="766"/>
        <end position="778"/>
    </location>
</feature>
<comment type="caution">
    <text evidence="5">The sequence shown here is derived from an EMBL/GenBank/DDBJ whole genome shotgun (WGS) entry which is preliminary data.</text>
</comment>
<reference evidence="5" key="1">
    <citation type="submission" date="2021-11" db="EMBL/GenBank/DDBJ databases">
        <authorList>
            <person name="Herlambang A."/>
            <person name="Guo Y."/>
            <person name="Takashima Y."/>
            <person name="Nishizawa T."/>
        </authorList>
    </citation>
    <scope>NUCLEOTIDE SEQUENCE</scope>
    <source>
        <strain evidence="5">E1425</strain>
    </source>
</reference>
<dbReference type="InterPro" id="IPR058650">
    <property type="entry name" value="Msy1/2-like"/>
</dbReference>
<evidence type="ECO:0000313" key="5">
    <source>
        <dbReference type="EMBL" id="GJJ75160.1"/>
    </source>
</evidence>
<keyword evidence="3" id="KW-0472">Membrane</keyword>
<feature type="transmembrane region" description="Helical" evidence="3">
    <location>
        <begin position="330"/>
        <end position="348"/>
    </location>
</feature>
<dbReference type="PANTHER" id="PTHR31323:SF1">
    <property type="entry name" value="MECHANOSENSITIVE ION CHANNEL PROTEIN"/>
    <property type="match status" value="1"/>
</dbReference>
<dbReference type="PROSITE" id="PS00018">
    <property type="entry name" value="EF_HAND_1"/>
    <property type="match status" value="1"/>
</dbReference>
<evidence type="ECO:0000313" key="6">
    <source>
        <dbReference type="Proteomes" id="UP000827284"/>
    </source>
</evidence>
<dbReference type="OrthoDB" id="544685at2759"/>
<feature type="transmembrane region" description="Helical" evidence="3">
    <location>
        <begin position="573"/>
        <end position="592"/>
    </location>
</feature>
<feature type="region of interest" description="Disordered" evidence="2">
    <location>
        <begin position="737"/>
        <end position="820"/>
    </location>
</feature>
<feature type="transmembrane region" description="Helical" evidence="3">
    <location>
        <begin position="546"/>
        <end position="567"/>
    </location>
</feature>
<feature type="compositionally biased region" description="Low complexity" evidence="2">
    <location>
        <begin position="390"/>
        <end position="401"/>
    </location>
</feature>
<feature type="domain" description="EF-hand" evidence="4">
    <location>
        <begin position="493"/>
        <end position="528"/>
    </location>
</feature>
<feature type="region of interest" description="Disordered" evidence="2">
    <location>
        <begin position="384"/>
        <end position="415"/>
    </location>
</feature>
<sequence length="820" mass="91823">MKFKRPNKKDGQGVNDSTDFSDPNIMANADSYGSESRREVFAQPLPMAFTSSNSQAAGYPFPATHPDQPIPPTAQLPLDVIGQPPSSAPTTPYDFITNSLHAASPEEHLDPKLQSVSPSPGLRGNGDGRVSSQQIMIEIDRVLKREDTNNDFIPPRQAMNTDESDFDWDEDINFDSSGQACKKKEKPRSCWRQLSPFLRMIILAILVEILMHTATETDPDRDIEARNQLRRVRKEAVVTIFTWLAFMWTVICITIWGIDFLPQLLVRFCSVFAPSRVETFKSKMLIFVATKKYVEWLLDACWAVGSFAVLTIVIFPIVSQQNWQTTLLKVLGALVALFALILVEKILLQIISTNFHQIAYADRIKENKYALSVLDRLGTSRKNVKRTKYQNQSQNRSQSRNPALNEKDPVNDSCAQRPRFLSTMPLPTSGKKHQQNISKGLNRKLHGLARADVVPAKDISSTENAKRLARMLFHNLQNHGEELVVKDFYSYFDTEEEAQNTFALFDKDGNGDISKREMKEKIFYVYKERKDLHTSLRDLSQAVGKLDIIFLTIVAVTWLLIILSIFGTSVVQNMLSIGSFLVALSFVFGNSLRTLFENIENIVFLFITSKQQEQNSTPMILVTCVTLTAILCTSPRGCVHAPVQDSGVEGEDASAKETKEFSPEMEIQIQEIDVKLKISMVIEHKGNWQESGRRWARRTKFHYALKEAMEDIGIRYYAVPNRLEIMQVDSCGSSISSGITMHSDGSGVGVGGSDGSSSGSIQQRNGPDRPQDHERANEDTLLASAGGNSGQAGPFGNYTPEQVARLYQRSSTRKPMGDAD</sequence>
<dbReference type="PROSITE" id="PS50222">
    <property type="entry name" value="EF_HAND_2"/>
    <property type="match status" value="1"/>
</dbReference>
<keyword evidence="1" id="KW-0106">Calcium</keyword>
<dbReference type="GO" id="GO:0005509">
    <property type="term" value="F:calcium ion binding"/>
    <property type="evidence" value="ECO:0007669"/>
    <property type="project" value="InterPro"/>
</dbReference>
<reference evidence="5" key="2">
    <citation type="journal article" date="2022" name="Microbiol. Resour. Announc.">
        <title>Whole-Genome Sequence of Entomortierella parvispora E1425, a Mucoromycotan Fungus Associated with Burkholderiaceae-Related Endosymbiotic Bacteria.</title>
        <authorList>
            <person name="Herlambang A."/>
            <person name="Guo Y."/>
            <person name="Takashima Y."/>
            <person name="Narisawa K."/>
            <person name="Ohta H."/>
            <person name="Nishizawa T."/>
        </authorList>
    </citation>
    <scope>NUCLEOTIDE SEQUENCE</scope>
    <source>
        <strain evidence="5">E1425</strain>
    </source>
</reference>
<dbReference type="Pfam" id="PF25886">
    <property type="entry name" value="Msy1"/>
    <property type="match status" value="1"/>
</dbReference>
<proteinExistence type="predicted"/>
<evidence type="ECO:0000256" key="1">
    <source>
        <dbReference type="ARBA" id="ARBA00022837"/>
    </source>
</evidence>
<organism evidence="5 6">
    <name type="scientific">Entomortierella parvispora</name>
    <dbReference type="NCBI Taxonomy" id="205924"/>
    <lineage>
        <taxon>Eukaryota</taxon>
        <taxon>Fungi</taxon>
        <taxon>Fungi incertae sedis</taxon>
        <taxon>Mucoromycota</taxon>
        <taxon>Mortierellomycotina</taxon>
        <taxon>Mortierellomycetes</taxon>
        <taxon>Mortierellales</taxon>
        <taxon>Mortierellaceae</taxon>
        <taxon>Entomortierella</taxon>
    </lineage>
</organism>
<feature type="transmembrane region" description="Helical" evidence="3">
    <location>
        <begin position="236"/>
        <end position="258"/>
    </location>
</feature>
<protein>
    <recommendedName>
        <fullName evidence="4">EF-hand domain-containing protein</fullName>
    </recommendedName>
</protein>
<dbReference type="PANTHER" id="PTHR31323">
    <property type="entry name" value="MECHANOSENSITIVE ION CHANNEL PROTEIN MSY2"/>
    <property type="match status" value="1"/>
</dbReference>
<gene>
    <name evidence="5" type="ORF">EMPS_07518</name>
</gene>
<evidence type="ECO:0000256" key="3">
    <source>
        <dbReference type="SAM" id="Phobius"/>
    </source>
</evidence>
<dbReference type="GO" id="GO:0005262">
    <property type="term" value="F:calcium channel activity"/>
    <property type="evidence" value="ECO:0007669"/>
    <property type="project" value="TreeGrafter"/>
</dbReference>
<dbReference type="InterPro" id="IPR002048">
    <property type="entry name" value="EF_hand_dom"/>
</dbReference>
<accession>A0A9P3LYS5</accession>
<keyword evidence="3" id="KW-0812">Transmembrane</keyword>
<dbReference type="AlphaFoldDB" id="A0A9P3LYS5"/>